<evidence type="ECO:0000313" key="4">
    <source>
        <dbReference type="Proteomes" id="UP001338125"/>
    </source>
</evidence>
<proteinExistence type="predicted"/>
<dbReference type="InterPro" id="IPR013087">
    <property type="entry name" value="Znf_C2H2_type"/>
</dbReference>
<feature type="domain" description="C2H2-type" evidence="2">
    <location>
        <begin position="346"/>
        <end position="374"/>
    </location>
</feature>
<dbReference type="EMBL" id="JAVFKD010000016">
    <property type="protein sequence ID" value="KAK5987383.1"/>
    <property type="molecule type" value="Genomic_DNA"/>
</dbReference>
<feature type="region of interest" description="Disordered" evidence="1">
    <location>
        <begin position="219"/>
        <end position="255"/>
    </location>
</feature>
<dbReference type="Pfam" id="PF13374">
    <property type="entry name" value="TPR_10"/>
    <property type="match status" value="5"/>
</dbReference>
<accession>A0ABR0S5E5</accession>
<evidence type="ECO:0000256" key="1">
    <source>
        <dbReference type="SAM" id="MobiDB-lite"/>
    </source>
</evidence>
<dbReference type="PANTHER" id="PTHR46082:SF6">
    <property type="entry name" value="AAA+ ATPASE DOMAIN-CONTAINING PROTEIN-RELATED"/>
    <property type="match status" value="1"/>
</dbReference>
<dbReference type="SUPFAM" id="SSF52540">
    <property type="entry name" value="P-loop containing nucleoside triphosphate hydrolases"/>
    <property type="match status" value="1"/>
</dbReference>
<organism evidence="3 4">
    <name type="scientific">Cladobotryum mycophilum</name>
    <dbReference type="NCBI Taxonomy" id="491253"/>
    <lineage>
        <taxon>Eukaryota</taxon>
        <taxon>Fungi</taxon>
        <taxon>Dikarya</taxon>
        <taxon>Ascomycota</taxon>
        <taxon>Pezizomycotina</taxon>
        <taxon>Sordariomycetes</taxon>
        <taxon>Hypocreomycetidae</taxon>
        <taxon>Hypocreales</taxon>
        <taxon>Hypocreaceae</taxon>
        <taxon>Cladobotryum</taxon>
    </lineage>
</organism>
<feature type="compositionally biased region" description="Polar residues" evidence="1">
    <location>
        <begin position="236"/>
        <end position="249"/>
    </location>
</feature>
<evidence type="ECO:0000313" key="3">
    <source>
        <dbReference type="EMBL" id="KAK5987383.1"/>
    </source>
</evidence>
<dbReference type="Proteomes" id="UP001338125">
    <property type="component" value="Unassembled WGS sequence"/>
</dbReference>
<dbReference type="InterPro" id="IPR011990">
    <property type="entry name" value="TPR-like_helical_dom_sf"/>
</dbReference>
<gene>
    <name evidence="3" type="ORF">PT974_11510</name>
</gene>
<feature type="region of interest" description="Disordered" evidence="1">
    <location>
        <begin position="455"/>
        <end position="475"/>
    </location>
</feature>
<dbReference type="InterPro" id="IPR056681">
    <property type="entry name" value="DUF7779"/>
</dbReference>
<dbReference type="Gene3D" id="1.25.40.10">
    <property type="entry name" value="Tetratricopeptide repeat domain"/>
    <property type="match status" value="2"/>
</dbReference>
<dbReference type="PANTHER" id="PTHR46082">
    <property type="entry name" value="ATP/GTP-BINDING PROTEIN-RELATED"/>
    <property type="match status" value="1"/>
</dbReference>
<dbReference type="InterPro" id="IPR002182">
    <property type="entry name" value="NB-ARC"/>
</dbReference>
<comment type="caution">
    <text evidence="3">The sequence shown here is derived from an EMBL/GenBank/DDBJ whole genome shotgun (WGS) entry which is preliminary data.</text>
</comment>
<dbReference type="Pfam" id="PF25000">
    <property type="entry name" value="DUF7779"/>
    <property type="match status" value="1"/>
</dbReference>
<protein>
    <submittedName>
        <fullName evidence="3">Kinesin light chain 1</fullName>
    </submittedName>
</protein>
<dbReference type="Pfam" id="PF00931">
    <property type="entry name" value="NB-ARC"/>
    <property type="match status" value="1"/>
</dbReference>
<sequence>MDPISTESKEPIFELACECEKLFSEQMLRAKNEADINGAKVMEEYQQRFAAWAAFLGVFAVPEMCLDRRLRRHIEIQDLVLRLLDIMKRNLTHLFQTDNTLDRKDIKTTNSNEPLSHQLQISVESLSGIEGAVERLNRLGAAIQRSLVANQITKVRKFAESFNSTSFEEVAHLAINSIYPGANTTLLEQLVRAMTEMYEKFCFRQSRQKKLQHRTRTPLSIINEEPASSAEAETSKVSQPLISSTQQDLSKPLSRPIPRYHSDHISHRSKNSKLTSLDSREFENMRRQWKGGSVKSNTRSILVHQIDYPRSSNEGLVCEWCFCPLLKDEFEGEKWKQHVNKDFEPFICISEKCSEPLKKFPTSRMWFNHMLEVHGQNWHREVHLPVHWICPLCNSHDTTFSREQDLSDHILELHGKIFPDSQVQIIAGQSRFRSPHPQDICPLCCFSMKDEQESDNKKTAAEKSPPKTPLEDAEFGDSHKRIKTATGHIQPVTEQTGPTPQIESFQSQRLSVEKIASHVAAHLRAILLLTLRMISMDVVSDILADDQNLPGGTDYDSSRVGSIEQYLEQEIDTIHGLSVQENDSMDMDDYLLDDSIPYCDSYIDWQDVLRKNKSSVVSDTFLPETIGSEDLRARTPPMPFASIRFSRDPDFVDRGDILNRIDQQCSQLAGRVALVGLGGVGKSQLAIEFVHRIAARQAKIWVFWIHAGTRARVEEGFRTIANSVKLRGRNQPQANIPQLVYNWLANEQNGRWFMVLDSADDYDVFYKTSGDSPNSQSLATYLPQSQNGSIIITTRDRNLGSRLTGNKPRNLIDVGPMTEADALTLLEKRLESLSDVGVATNLIKALDLIPLAISQAAAYIQARAPRSSLDKYLAEFQESERKKFRLLGHDAGDLRRDGGASNAILTTWQISFDYIRSKRLSAADLLSLMSFFDPQGIPEELLKPSKQTKGTTRANSPDKTKDLELDGSDCDMSNDSDDSDDFDDGFEDDIAMLRDYCLITMNEEGDIFKMHGLVQLSTRKSLDASGLQEPFKQQFIERLAAAFPTGDYSNWATCQTLFAHVEAAVNYRPSDSSLESWATLLYNGSCYAESQGRYDVAERMAYKSWKARTTKLGPDHLKTISSMAILASTYINQGRWNDAEKLGKQVMETRKIKLGVDHPDTLTSMSDLVSIFCNQGRWDEAEKLGIQVVETHKMKLGADHPDTLISMANLAYTWKSQGRWDEAEKLGIQVMETRKMKFGVDHPDTLISMANLASTWKAQGRHADAMALMKDCVQARQRILGPEYPKTLSSIEALEKWSR</sequence>
<dbReference type="InterPro" id="IPR053137">
    <property type="entry name" value="NLR-like"/>
</dbReference>
<feature type="compositionally biased region" description="Basic and acidic residues" evidence="1">
    <location>
        <begin position="455"/>
        <end position="465"/>
    </location>
</feature>
<dbReference type="InterPro" id="IPR027417">
    <property type="entry name" value="P-loop_NTPase"/>
</dbReference>
<dbReference type="Gene3D" id="3.40.50.300">
    <property type="entry name" value="P-loop containing nucleotide triphosphate hydrolases"/>
    <property type="match status" value="1"/>
</dbReference>
<dbReference type="SMART" id="SM00355">
    <property type="entry name" value="ZnF_C2H2"/>
    <property type="match status" value="2"/>
</dbReference>
<dbReference type="SUPFAM" id="SSF48452">
    <property type="entry name" value="TPR-like"/>
    <property type="match status" value="2"/>
</dbReference>
<name>A0ABR0S5E5_9HYPO</name>
<keyword evidence="4" id="KW-1185">Reference proteome</keyword>
<feature type="compositionally biased region" description="Acidic residues" evidence="1">
    <location>
        <begin position="965"/>
        <end position="982"/>
    </location>
</feature>
<feature type="compositionally biased region" description="Polar residues" evidence="1">
    <location>
        <begin position="945"/>
        <end position="955"/>
    </location>
</feature>
<evidence type="ECO:0000259" key="2">
    <source>
        <dbReference type="SMART" id="SM00355"/>
    </source>
</evidence>
<feature type="domain" description="C2H2-type" evidence="2">
    <location>
        <begin position="388"/>
        <end position="414"/>
    </location>
</feature>
<reference evidence="3 4" key="1">
    <citation type="submission" date="2024-01" db="EMBL/GenBank/DDBJ databases">
        <title>Complete genome of Cladobotryum mycophilum ATHUM6906.</title>
        <authorList>
            <person name="Christinaki A.C."/>
            <person name="Myridakis A.I."/>
            <person name="Kouvelis V.N."/>
        </authorList>
    </citation>
    <scope>NUCLEOTIDE SEQUENCE [LARGE SCALE GENOMIC DNA]</scope>
    <source>
        <strain evidence="3 4">ATHUM6906</strain>
    </source>
</reference>
<feature type="region of interest" description="Disordered" evidence="1">
    <location>
        <begin position="940"/>
        <end position="982"/>
    </location>
</feature>